<reference evidence="3" key="1">
    <citation type="submission" date="2016-10" db="EMBL/GenBank/DDBJ databases">
        <authorList>
            <person name="Varghese N."/>
            <person name="Submissions S."/>
        </authorList>
    </citation>
    <scope>NUCLEOTIDE SEQUENCE [LARGE SCALE GENOMIC DNA]</scope>
    <source>
        <strain evidence="3">DSM 45245</strain>
    </source>
</reference>
<keyword evidence="1" id="KW-1133">Transmembrane helix</keyword>
<dbReference type="EMBL" id="FNPH01000002">
    <property type="protein sequence ID" value="SDY57124.1"/>
    <property type="molecule type" value="Genomic_DNA"/>
</dbReference>
<accession>A0A1H3KZQ2</accession>
<name>A0A1H3KZQ2_9ACTN</name>
<keyword evidence="1" id="KW-0812">Transmembrane</keyword>
<sequence>MSEPREAAPAGSYRRDRPVVRPRRRRFARLGAALARFRTLAVVIVLALAAIVFLWCAGVAAFRLVDR</sequence>
<dbReference type="RefSeq" id="WP_091554511.1">
    <property type="nucleotide sequence ID" value="NZ_FNPH01000002.1"/>
</dbReference>
<gene>
    <name evidence="2" type="ORF">SAMN05444365_102689</name>
</gene>
<evidence type="ECO:0000313" key="2">
    <source>
        <dbReference type="EMBL" id="SDY57124.1"/>
    </source>
</evidence>
<keyword evidence="3" id="KW-1185">Reference proteome</keyword>
<dbReference type="AlphaFoldDB" id="A0A1H3KZQ2"/>
<dbReference type="Proteomes" id="UP000242415">
    <property type="component" value="Unassembled WGS sequence"/>
</dbReference>
<evidence type="ECO:0000256" key="1">
    <source>
        <dbReference type="SAM" id="Phobius"/>
    </source>
</evidence>
<dbReference type="STRING" id="405436.SAMN05444365_102689"/>
<organism evidence="2 3">
    <name type="scientific">Micromonospora pattaloongensis</name>
    <dbReference type="NCBI Taxonomy" id="405436"/>
    <lineage>
        <taxon>Bacteria</taxon>
        <taxon>Bacillati</taxon>
        <taxon>Actinomycetota</taxon>
        <taxon>Actinomycetes</taxon>
        <taxon>Micromonosporales</taxon>
        <taxon>Micromonosporaceae</taxon>
        <taxon>Micromonospora</taxon>
    </lineage>
</organism>
<evidence type="ECO:0000313" key="3">
    <source>
        <dbReference type="Proteomes" id="UP000242415"/>
    </source>
</evidence>
<protein>
    <submittedName>
        <fullName evidence="2">Uncharacterized protein</fullName>
    </submittedName>
</protein>
<feature type="transmembrane region" description="Helical" evidence="1">
    <location>
        <begin position="40"/>
        <end position="65"/>
    </location>
</feature>
<keyword evidence="1" id="KW-0472">Membrane</keyword>
<proteinExistence type="predicted"/>